<proteinExistence type="predicted"/>
<feature type="region of interest" description="Disordered" evidence="5">
    <location>
        <begin position="540"/>
        <end position="566"/>
    </location>
</feature>
<dbReference type="InterPro" id="IPR008271">
    <property type="entry name" value="Ser/Thr_kinase_AS"/>
</dbReference>
<dbReference type="EMBL" id="CAJPDQ010000033">
    <property type="protein sequence ID" value="CAF9929786.1"/>
    <property type="molecule type" value="Genomic_DNA"/>
</dbReference>
<dbReference type="OrthoDB" id="2158884at2759"/>
<dbReference type="PROSITE" id="PS00107">
    <property type="entry name" value="PROTEIN_KINASE_ATP"/>
    <property type="match status" value="1"/>
</dbReference>
<keyword evidence="8" id="KW-1185">Reference proteome</keyword>
<gene>
    <name evidence="7" type="ORF">GOMPHAMPRED_005492</name>
</gene>
<evidence type="ECO:0000259" key="6">
    <source>
        <dbReference type="PROSITE" id="PS50011"/>
    </source>
</evidence>
<keyword evidence="1" id="KW-0723">Serine/threonine-protein kinase</keyword>
<keyword evidence="3 4" id="KW-0067">ATP-binding</keyword>
<feature type="binding site" evidence="4">
    <location>
        <position position="46"/>
    </location>
    <ligand>
        <name>ATP</name>
        <dbReference type="ChEBI" id="CHEBI:30616"/>
    </ligand>
</feature>
<dbReference type="FunFam" id="3.30.200.20:FF:000233">
    <property type="entry name" value="Meiosis induction protein kinase"/>
    <property type="match status" value="1"/>
</dbReference>
<dbReference type="SUPFAM" id="SSF56112">
    <property type="entry name" value="Protein kinase-like (PK-like)"/>
    <property type="match status" value="1"/>
</dbReference>
<dbReference type="InterPro" id="IPR017441">
    <property type="entry name" value="Protein_kinase_ATP_BS"/>
</dbReference>
<dbReference type="PROSITE" id="PS00108">
    <property type="entry name" value="PROTEIN_KINASE_ST"/>
    <property type="match status" value="1"/>
</dbReference>
<dbReference type="Proteomes" id="UP000664169">
    <property type="component" value="Unassembled WGS sequence"/>
</dbReference>
<dbReference type="InterPro" id="IPR050117">
    <property type="entry name" value="MAPK"/>
</dbReference>
<dbReference type="FunFam" id="1.10.510.10:FF:000314">
    <property type="entry name" value="Serine threonine-protein kinase mak"/>
    <property type="match status" value="1"/>
</dbReference>
<evidence type="ECO:0000256" key="3">
    <source>
        <dbReference type="ARBA" id="ARBA00022840"/>
    </source>
</evidence>
<dbReference type="CDD" id="cd07830">
    <property type="entry name" value="STKc_MAK_like"/>
    <property type="match status" value="1"/>
</dbReference>
<feature type="compositionally biased region" description="Low complexity" evidence="5">
    <location>
        <begin position="395"/>
        <end position="408"/>
    </location>
</feature>
<evidence type="ECO:0000256" key="4">
    <source>
        <dbReference type="PROSITE-ProRule" id="PRU10141"/>
    </source>
</evidence>
<keyword evidence="1" id="KW-0418">Kinase</keyword>
<dbReference type="InterPro" id="IPR011009">
    <property type="entry name" value="Kinase-like_dom_sf"/>
</dbReference>
<dbReference type="Pfam" id="PF00069">
    <property type="entry name" value="Pkinase"/>
    <property type="match status" value="1"/>
</dbReference>
<dbReference type="InterPro" id="IPR000719">
    <property type="entry name" value="Prot_kinase_dom"/>
</dbReference>
<evidence type="ECO:0000313" key="8">
    <source>
        <dbReference type="Proteomes" id="UP000664169"/>
    </source>
</evidence>
<dbReference type="Gene3D" id="1.10.510.10">
    <property type="entry name" value="Transferase(Phosphotransferase) domain 1"/>
    <property type="match status" value="1"/>
</dbReference>
<feature type="region of interest" description="Disordered" evidence="5">
    <location>
        <begin position="393"/>
        <end position="456"/>
    </location>
</feature>
<accession>A0A8H3FPF3</accession>
<reference evidence="7" key="1">
    <citation type="submission" date="2021-03" db="EMBL/GenBank/DDBJ databases">
        <authorList>
            <person name="Tagirdzhanova G."/>
        </authorList>
    </citation>
    <scope>NUCLEOTIDE SEQUENCE</scope>
</reference>
<keyword evidence="1" id="KW-0808">Transferase</keyword>
<dbReference type="AlphaFoldDB" id="A0A8H3FPF3"/>
<sequence>MGSTVLVDKFEVIKEVGDGSFGSVHLARVRTAGAHIAKRGTMVAIKTMKKTFESFAPCLELREVIFLRSLPTHAHLVPALDIFLDPTTKKLHIAMEYMDGNLYQLIKARDHRCLDGASVKSILYQIISGLDHIHTNNFFHRDIKPENILISTSAHHDSAISFRRYSAALVTPPSTPHSYTVKIADFGLARETHSKLPYTTYVSTRWYRAPEVLLRAGEYSAPVDMWALGAMAVEIATLKPLFPGGNEVDQVWRVCEIMGNPGNWYAKNGQRVGGGEWREGTRLAQKLGFSFPKMAPHAMETILQPPQWPAALANFVTWCLMWDPKNRPTSFEAMNHEYFADAVDPLRPKSRLLSRKQSAYEPAKPVEPQLTQRSSWFRKSLIGKESIISVSTPWHHNQSQQHNQSQHNPVNQYQQHPRLMSPRPSPPVHQHSHPGPIPAPKVRPNAGKRATWGPSIGAPMPVLPSIRPVSPLSSSVTVQAHGRETDFPTPEKKKLGRQLSLASHGNHYNDIPSSNISGLSSPTGPQKESFFSHLRKKARRFSGRNQGAQTPQYDDATDTRHSGYGVTSNRSSMLIEPIAEQHTHYAELDKALQRLEHGLDQPQPSNQLHRQASLHLASAAAAKPAPAVNYADSNSFAGPVSSRTRRALHASSGHPATKYETPDEQDELLDEAIHGVQRAVKRLDKQAKHSEAFAVKDTNRLSLRSSVSIGSMNPYPTPSPSAKRNGVLFNQTLMNEPVTAPINIARNRQPKENTSMWPTPPHEENEWAASAAASIWAAGSAYR</sequence>
<feature type="domain" description="Protein kinase" evidence="6">
    <location>
        <begin position="10"/>
        <end position="339"/>
    </location>
</feature>
<evidence type="ECO:0000256" key="2">
    <source>
        <dbReference type="ARBA" id="ARBA00022741"/>
    </source>
</evidence>
<feature type="region of interest" description="Disordered" evidence="5">
    <location>
        <begin position="642"/>
        <end position="662"/>
    </location>
</feature>
<feature type="compositionally biased region" description="Polar residues" evidence="5">
    <location>
        <begin position="543"/>
        <end position="552"/>
    </location>
</feature>
<keyword evidence="2 4" id="KW-0547">Nucleotide-binding</keyword>
<comment type="caution">
    <text evidence="7">The sequence shown here is derived from an EMBL/GenBank/DDBJ whole genome shotgun (WGS) entry which is preliminary data.</text>
</comment>
<evidence type="ECO:0000256" key="1">
    <source>
        <dbReference type="ARBA" id="ARBA00022527"/>
    </source>
</evidence>
<name>A0A8H3FPF3_9LECA</name>
<protein>
    <recommendedName>
        <fullName evidence="6">Protein kinase domain-containing protein</fullName>
    </recommendedName>
</protein>
<organism evidence="7 8">
    <name type="scientific">Gomphillus americanus</name>
    <dbReference type="NCBI Taxonomy" id="1940652"/>
    <lineage>
        <taxon>Eukaryota</taxon>
        <taxon>Fungi</taxon>
        <taxon>Dikarya</taxon>
        <taxon>Ascomycota</taxon>
        <taxon>Pezizomycotina</taxon>
        <taxon>Lecanoromycetes</taxon>
        <taxon>OSLEUM clade</taxon>
        <taxon>Ostropomycetidae</taxon>
        <taxon>Ostropales</taxon>
        <taxon>Graphidaceae</taxon>
        <taxon>Gomphilloideae</taxon>
        <taxon>Gomphillus</taxon>
    </lineage>
</organism>
<dbReference type="SMART" id="SM00220">
    <property type="entry name" value="S_TKc"/>
    <property type="match status" value="1"/>
</dbReference>
<dbReference type="Gene3D" id="3.30.200.20">
    <property type="entry name" value="Phosphorylase Kinase, domain 1"/>
    <property type="match status" value="1"/>
</dbReference>
<evidence type="ECO:0000256" key="5">
    <source>
        <dbReference type="SAM" id="MobiDB-lite"/>
    </source>
</evidence>
<dbReference type="PANTHER" id="PTHR24055">
    <property type="entry name" value="MITOGEN-ACTIVATED PROTEIN KINASE"/>
    <property type="match status" value="1"/>
</dbReference>
<dbReference type="GO" id="GO:0005524">
    <property type="term" value="F:ATP binding"/>
    <property type="evidence" value="ECO:0007669"/>
    <property type="project" value="UniProtKB-UniRule"/>
</dbReference>
<dbReference type="GO" id="GO:0004674">
    <property type="term" value="F:protein serine/threonine kinase activity"/>
    <property type="evidence" value="ECO:0007669"/>
    <property type="project" value="UniProtKB-KW"/>
</dbReference>
<evidence type="ECO:0000313" key="7">
    <source>
        <dbReference type="EMBL" id="CAF9929786.1"/>
    </source>
</evidence>
<dbReference type="PROSITE" id="PS50011">
    <property type="entry name" value="PROTEIN_KINASE_DOM"/>
    <property type="match status" value="1"/>
</dbReference>